<feature type="binding site" description="axial binding residue" evidence="6">
    <location>
        <position position="145"/>
    </location>
    <ligand>
        <name>heme c</name>
        <dbReference type="ChEBI" id="CHEBI:61717"/>
        <label>1</label>
    </ligand>
    <ligandPart>
        <name>Fe</name>
        <dbReference type="ChEBI" id="CHEBI:18248"/>
    </ligandPart>
</feature>
<dbReference type="EMBL" id="FO203503">
    <property type="protein sequence ID" value="CCK78729.1"/>
    <property type="molecule type" value="Genomic_DNA"/>
</dbReference>
<dbReference type="PRINTS" id="PR00609">
    <property type="entry name" value="CYTOCHROMEC3"/>
</dbReference>
<dbReference type="CDD" id="cd08168">
    <property type="entry name" value="Cytochrom_C3"/>
    <property type="match status" value="1"/>
</dbReference>
<gene>
    <name evidence="9" type="primary">cytC</name>
    <name evidence="9" type="ordered locus">TOL2_C05610</name>
</gene>
<proteinExistence type="predicted"/>
<evidence type="ECO:0000256" key="6">
    <source>
        <dbReference type="PIRSR" id="PIRSR602322-1"/>
    </source>
</evidence>
<evidence type="ECO:0000313" key="10">
    <source>
        <dbReference type="Proteomes" id="UP000007347"/>
    </source>
</evidence>
<dbReference type="Gene3D" id="3.90.10.10">
    <property type="entry name" value="Cytochrome C3"/>
    <property type="match status" value="1"/>
</dbReference>
<reference evidence="9 10" key="1">
    <citation type="journal article" date="2013" name="Environ. Microbiol.">
        <title>Complete genome, catabolic sub-proteomes and key-metabolites of Desulfobacula toluolica Tol2, a marine, aromatic compound-degrading, sulfate-reducing bacterium.</title>
        <authorList>
            <person name="Wohlbrand L."/>
            <person name="Jacob J.H."/>
            <person name="Kube M."/>
            <person name="Mussmann M."/>
            <person name="Jarling R."/>
            <person name="Beck A."/>
            <person name="Amann R."/>
            <person name="Wilkes H."/>
            <person name="Reinhardt R."/>
            <person name="Rabus R."/>
        </authorList>
    </citation>
    <scope>NUCLEOTIDE SEQUENCE [LARGE SCALE GENOMIC DNA]</scope>
    <source>
        <strain evidence="10">DSM 7467 / Tol2</strain>
    </source>
</reference>
<dbReference type="InterPro" id="IPR020942">
    <property type="entry name" value="Cyt_c_III_dom"/>
</dbReference>
<feature type="binding site" description="axial binding residue" evidence="6">
    <location>
        <position position="120"/>
    </location>
    <ligand>
        <name>heme c</name>
        <dbReference type="ChEBI" id="CHEBI:61717"/>
        <label>1</label>
    </ligand>
    <ligandPart>
        <name>Fe</name>
        <dbReference type="ChEBI" id="CHEBI:18248"/>
    </ligandPart>
</feature>
<protein>
    <submittedName>
        <fullName evidence="9">CytC: cytochrome c, class III</fullName>
    </submittedName>
</protein>
<feature type="binding site" description="axial binding residue" evidence="6">
    <location>
        <position position="72"/>
    </location>
    <ligand>
        <name>heme c</name>
        <dbReference type="ChEBI" id="CHEBI:61717"/>
        <label>1</label>
    </ligand>
    <ligandPart>
        <name>Fe</name>
        <dbReference type="ChEBI" id="CHEBI:18248"/>
    </ligandPart>
</feature>
<evidence type="ECO:0000256" key="5">
    <source>
        <dbReference type="ARBA" id="ARBA00023004"/>
    </source>
</evidence>
<name>K0N3M5_DESTT</name>
<evidence type="ECO:0000256" key="1">
    <source>
        <dbReference type="ARBA" id="ARBA00022448"/>
    </source>
</evidence>
<feature type="binding site" description="axial binding residue" evidence="6">
    <location>
        <position position="92"/>
    </location>
    <ligand>
        <name>heme c</name>
        <dbReference type="ChEBI" id="CHEBI:61717"/>
        <label>1</label>
    </ligand>
    <ligandPart>
        <name>Fe</name>
        <dbReference type="ChEBI" id="CHEBI:18248"/>
    </ligandPart>
</feature>
<accession>K0N3M5</accession>
<dbReference type="AlphaFoldDB" id="K0N3M5"/>
<evidence type="ECO:0000256" key="4">
    <source>
        <dbReference type="ARBA" id="ARBA00022982"/>
    </source>
</evidence>
<sequence>MMNKKLLMMLLVAGMAVMFITTGLYAGTDVPDTIKMDYNQYKKRKKQPPKSKFIEFSHKMHNEDYKISCGDCHHDKDNKPLDLKIGDNVQRCAECHTKMAKDKKNKKDIMVLENAMHGNCIVCHKDVNKKAGDPKGMKGPAPASCAKCHISLKKKK</sequence>
<evidence type="ECO:0000259" key="8">
    <source>
        <dbReference type="Pfam" id="PF02085"/>
    </source>
</evidence>
<keyword evidence="3 6" id="KW-0479">Metal-binding</keyword>
<dbReference type="GO" id="GO:0009055">
    <property type="term" value="F:electron transfer activity"/>
    <property type="evidence" value="ECO:0007669"/>
    <property type="project" value="InterPro"/>
</dbReference>
<evidence type="ECO:0000256" key="3">
    <source>
        <dbReference type="ARBA" id="ARBA00022723"/>
    </source>
</evidence>
<dbReference type="SUPFAM" id="SSF48695">
    <property type="entry name" value="Multiheme cytochromes"/>
    <property type="match status" value="1"/>
</dbReference>
<dbReference type="GO" id="GO:0020037">
    <property type="term" value="F:heme binding"/>
    <property type="evidence" value="ECO:0007669"/>
    <property type="project" value="InterPro"/>
</dbReference>
<feature type="binding site" description="axial binding residue" evidence="6">
    <location>
        <position position="148"/>
    </location>
    <ligand>
        <name>heme c</name>
        <dbReference type="ChEBI" id="CHEBI:61717"/>
        <label>1</label>
    </ligand>
    <ligandPart>
        <name>Fe</name>
        <dbReference type="ChEBI" id="CHEBI:18248"/>
    </ligandPart>
</feature>
<dbReference type="KEGG" id="dto:TOL2_C05610"/>
<dbReference type="STRING" id="651182.TOL2_C05610"/>
<feature type="binding site" description="axial binding residue" evidence="6">
    <location>
        <position position="61"/>
    </location>
    <ligand>
        <name>heme c</name>
        <dbReference type="ChEBI" id="CHEBI:61717"/>
        <label>1</label>
    </ligand>
    <ligandPart>
        <name>Fe</name>
        <dbReference type="ChEBI" id="CHEBI:18248"/>
    </ligandPart>
</feature>
<dbReference type="InterPro" id="IPR036280">
    <property type="entry name" value="Multihaem_cyt_sf"/>
</dbReference>
<organism evidence="9 10">
    <name type="scientific">Desulfobacula toluolica (strain DSM 7467 / Tol2)</name>
    <dbReference type="NCBI Taxonomy" id="651182"/>
    <lineage>
        <taxon>Bacteria</taxon>
        <taxon>Pseudomonadati</taxon>
        <taxon>Thermodesulfobacteriota</taxon>
        <taxon>Desulfobacteria</taxon>
        <taxon>Desulfobacterales</taxon>
        <taxon>Desulfobacteraceae</taxon>
        <taxon>Desulfobacula</taxon>
    </lineage>
</organism>
<evidence type="ECO:0000256" key="7">
    <source>
        <dbReference type="SAM" id="SignalP"/>
    </source>
</evidence>
<evidence type="ECO:0000313" key="9">
    <source>
        <dbReference type="EMBL" id="CCK78729.1"/>
    </source>
</evidence>
<keyword evidence="4" id="KW-0249">Electron transport</keyword>
<feature type="chain" id="PRO_5003838570" evidence="7">
    <location>
        <begin position="27"/>
        <end position="156"/>
    </location>
</feature>
<dbReference type="RefSeq" id="WP_014956085.1">
    <property type="nucleotide sequence ID" value="NC_018645.1"/>
</dbReference>
<evidence type="ECO:0000256" key="2">
    <source>
        <dbReference type="ARBA" id="ARBA00022617"/>
    </source>
</evidence>
<dbReference type="GO" id="GO:0046872">
    <property type="term" value="F:metal ion binding"/>
    <property type="evidence" value="ECO:0007669"/>
    <property type="project" value="UniProtKB-KW"/>
</dbReference>
<feature type="binding site" description="axial binding residue" evidence="6">
    <location>
        <position position="123"/>
    </location>
    <ligand>
        <name>heme c</name>
        <dbReference type="ChEBI" id="CHEBI:61717"/>
        <label>1</label>
    </ligand>
    <ligandPart>
        <name>Fe</name>
        <dbReference type="ChEBI" id="CHEBI:18248"/>
    </ligandPart>
</feature>
<keyword evidence="7" id="KW-0732">Signal</keyword>
<feature type="binding site" description="axial binding residue" evidence="6">
    <location>
        <position position="58"/>
    </location>
    <ligand>
        <name>heme c</name>
        <dbReference type="ChEBI" id="CHEBI:61717"/>
        <label>1</label>
    </ligand>
    <ligandPart>
        <name>Fe</name>
        <dbReference type="ChEBI" id="CHEBI:18248"/>
    </ligandPart>
</feature>
<keyword evidence="2 6" id="KW-0349">Heme</keyword>
<comment type="cofactor">
    <cofactor evidence="6">
        <name>heme c</name>
        <dbReference type="ChEBI" id="CHEBI:61717"/>
    </cofactor>
    <text evidence="6">Binds 4 heme c groups covalently per monomer.</text>
</comment>
<feature type="domain" description="Class III cytochrome C" evidence="8">
    <location>
        <begin position="43"/>
        <end position="149"/>
    </location>
</feature>
<dbReference type="Pfam" id="PF02085">
    <property type="entry name" value="Cytochrom_CIII"/>
    <property type="match status" value="1"/>
</dbReference>
<feature type="binding site" description="axial binding residue" evidence="6">
    <location>
        <position position="74"/>
    </location>
    <ligand>
        <name>heme c</name>
        <dbReference type="ChEBI" id="CHEBI:61717"/>
        <label>1</label>
    </ligand>
    <ligandPart>
        <name>Fe</name>
        <dbReference type="ChEBI" id="CHEBI:18248"/>
    </ligandPart>
</feature>
<dbReference type="InterPro" id="IPR002322">
    <property type="entry name" value="Cyt_c_III"/>
</dbReference>
<keyword evidence="1" id="KW-0813">Transport</keyword>
<feature type="binding site" description="axial binding residue" evidence="6">
    <location>
        <position position="69"/>
    </location>
    <ligand>
        <name>heme c</name>
        <dbReference type="ChEBI" id="CHEBI:61717"/>
        <label>2</label>
    </ligand>
    <ligandPart>
        <name>Fe</name>
        <dbReference type="ChEBI" id="CHEBI:18248"/>
    </ligandPart>
</feature>
<feature type="binding site" description="axial binding residue" evidence="6">
    <location>
        <position position="73"/>
    </location>
    <ligand>
        <name>heme c</name>
        <dbReference type="ChEBI" id="CHEBI:61717"/>
        <label>1</label>
    </ligand>
    <ligandPart>
        <name>Fe</name>
        <dbReference type="ChEBI" id="CHEBI:18248"/>
    </ligandPart>
</feature>
<feature type="binding site" description="axial binding residue" evidence="6">
    <location>
        <position position="149"/>
    </location>
    <ligand>
        <name>heme c</name>
        <dbReference type="ChEBI" id="CHEBI:61717"/>
        <label>1</label>
    </ligand>
    <ligandPart>
        <name>Fe</name>
        <dbReference type="ChEBI" id="CHEBI:18248"/>
    </ligandPart>
</feature>
<feature type="signal peptide" evidence="7">
    <location>
        <begin position="1"/>
        <end position="26"/>
    </location>
</feature>
<dbReference type="HOGENOM" id="CLU_125874_1_1_7"/>
<feature type="binding site" description="axial binding residue" evidence="6">
    <location>
        <position position="124"/>
    </location>
    <ligand>
        <name>heme c</name>
        <dbReference type="ChEBI" id="CHEBI:61717"/>
        <label>1</label>
    </ligand>
    <ligandPart>
        <name>Fe</name>
        <dbReference type="ChEBI" id="CHEBI:18248"/>
    </ligandPart>
</feature>
<keyword evidence="10" id="KW-1185">Reference proteome</keyword>
<dbReference type="Proteomes" id="UP000007347">
    <property type="component" value="Chromosome"/>
</dbReference>
<keyword evidence="5 6" id="KW-0408">Iron</keyword>